<evidence type="ECO:0000256" key="1">
    <source>
        <dbReference type="ARBA" id="ARBA00004141"/>
    </source>
</evidence>
<dbReference type="CDD" id="cd03249">
    <property type="entry name" value="ABC_MTABC3_MDL1_MDL2"/>
    <property type="match status" value="2"/>
</dbReference>
<feature type="region of interest" description="Disordered" evidence="8">
    <location>
        <begin position="1"/>
        <end position="29"/>
    </location>
</feature>
<keyword evidence="3 9" id="KW-0812">Transmembrane</keyword>
<feature type="domain" description="ABC transporter" evidence="10">
    <location>
        <begin position="374"/>
        <end position="608"/>
    </location>
</feature>
<dbReference type="Pfam" id="PF00664">
    <property type="entry name" value="ABC_membrane"/>
    <property type="match status" value="2"/>
</dbReference>
<reference evidence="12" key="1">
    <citation type="submission" date="2023-07" db="EMBL/GenBank/DDBJ databases">
        <authorList>
            <consortium name="CYATHOMIX"/>
        </authorList>
    </citation>
    <scope>NUCLEOTIDE SEQUENCE</scope>
    <source>
        <strain evidence="12">N/A</strain>
    </source>
</reference>
<feature type="transmembrane region" description="Helical" evidence="9">
    <location>
        <begin position="728"/>
        <end position="751"/>
    </location>
</feature>
<gene>
    <name evidence="12" type="ORF">CYNAS_LOCUS639</name>
</gene>
<feature type="transmembrane region" description="Helical" evidence="9">
    <location>
        <begin position="685"/>
        <end position="708"/>
    </location>
</feature>
<dbReference type="GO" id="GO:0015421">
    <property type="term" value="F:ABC-type oligopeptide transporter activity"/>
    <property type="evidence" value="ECO:0007669"/>
    <property type="project" value="TreeGrafter"/>
</dbReference>
<evidence type="ECO:0000256" key="3">
    <source>
        <dbReference type="ARBA" id="ARBA00022692"/>
    </source>
</evidence>
<comment type="caution">
    <text evidence="12">The sequence shown here is derived from an EMBL/GenBank/DDBJ whole genome shotgun (WGS) entry which is preliminary data.</text>
</comment>
<feature type="transmembrane region" description="Helical" evidence="9">
    <location>
        <begin position="313"/>
        <end position="333"/>
    </location>
</feature>
<evidence type="ECO:0000256" key="7">
    <source>
        <dbReference type="ARBA" id="ARBA00023136"/>
    </source>
</evidence>
<evidence type="ECO:0000313" key="12">
    <source>
        <dbReference type="EMBL" id="CAJ0588656.1"/>
    </source>
</evidence>
<evidence type="ECO:0000259" key="11">
    <source>
        <dbReference type="PROSITE" id="PS50929"/>
    </source>
</evidence>
<dbReference type="GO" id="GO:0016887">
    <property type="term" value="F:ATP hydrolysis activity"/>
    <property type="evidence" value="ECO:0007669"/>
    <property type="project" value="InterPro"/>
</dbReference>
<feature type="domain" description="ABC transmembrane type-1" evidence="11">
    <location>
        <begin position="689"/>
        <end position="974"/>
    </location>
</feature>
<dbReference type="AlphaFoldDB" id="A0AA36DJ65"/>
<dbReference type="PROSITE" id="PS50929">
    <property type="entry name" value="ABC_TM1F"/>
    <property type="match status" value="2"/>
</dbReference>
<feature type="transmembrane region" description="Helical" evidence="9">
    <location>
        <begin position="834"/>
        <end position="854"/>
    </location>
</feature>
<evidence type="ECO:0000256" key="6">
    <source>
        <dbReference type="ARBA" id="ARBA00022989"/>
    </source>
</evidence>
<keyword evidence="7 9" id="KW-0472">Membrane</keyword>
<dbReference type="InterPro" id="IPR003439">
    <property type="entry name" value="ABC_transporter-like_ATP-bd"/>
</dbReference>
<proteinExistence type="inferred from homology"/>
<feature type="transmembrane region" description="Helical" evidence="9">
    <location>
        <begin position="94"/>
        <end position="118"/>
    </location>
</feature>
<feature type="domain" description="ABC transporter" evidence="10">
    <location>
        <begin position="1004"/>
        <end position="1240"/>
    </location>
</feature>
<dbReference type="FunFam" id="3.40.50.300:FF:002283">
    <property type="entry name" value="p-GlycoProtein related"/>
    <property type="match status" value="1"/>
</dbReference>
<dbReference type="InterPro" id="IPR017871">
    <property type="entry name" value="ABC_transporter-like_CS"/>
</dbReference>
<dbReference type="SUPFAM" id="SSF52540">
    <property type="entry name" value="P-loop containing nucleoside triphosphate hydrolases"/>
    <property type="match status" value="2"/>
</dbReference>
<dbReference type="PROSITE" id="PS50893">
    <property type="entry name" value="ABC_TRANSPORTER_2"/>
    <property type="match status" value="2"/>
</dbReference>
<organism evidence="12 13">
    <name type="scientific">Cylicocyclus nassatus</name>
    <name type="common">Nematode worm</name>
    <dbReference type="NCBI Taxonomy" id="53992"/>
    <lineage>
        <taxon>Eukaryota</taxon>
        <taxon>Metazoa</taxon>
        <taxon>Ecdysozoa</taxon>
        <taxon>Nematoda</taxon>
        <taxon>Chromadorea</taxon>
        <taxon>Rhabditida</taxon>
        <taxon>Rhabditina</taxon>
        <taxon>Rhabditomorpha</taxon>
        <taxon>Strongyloidea</taxon>
        <taxon>Strongylidae</taxon>
        <taxon>Cylicocyclus</taxon>
    </lineage>
</organism>
<protein>
    <submittedName>
        <fullName evidence="12">Uncharacterized protein</fullName>
    </submittedName>
</protein>
<name>A0AA36DJ65_CYLNA</name>
<evidence type="ECO:0000256" key="2">
    <source>
        <dbReference type="ARBA" id="ARBA00007577"/>
    </source>
</evidence>
<dbReference type="Proteomes" id="UP001176961">
    <property type="component" value="Unassembled WGS sequence"/>
</dbReference>
<evidence type="ECO:0000313" key="13">
    <source>
        <dbReference type="Proteomes" id="UP001176961"/>
    </source>
</evidence>
<dbReference type="GO" id="GO:0005743">
    <property type="term" value="C:mitochondrial inner membrane"/>
    <property type="evidence" value="ECO:0007669"/>
    <property type="project" value="TreeGrafter"/>
</dbReference>
<keyword evidence="13" id="KW-1185">Reference proteome</keyword>
<dbReference type="FunFam" id="3.40.50.300:FF:001797">
    <property type="entry name" value="ABC transporter, putative"/>
    <property type="match status" value="1"/>
</dbReference>
<dbReference type="GO" id="GO:0005524">
    <property type="term" value="F:ATP binding"/>
    <property type="evidence" value="ECO:0007669"/>
    <property type="project" value="UniProtKB-KW"/>
</dbReference>
<dbReference type="PROSITE" id="PS00211">
    <property type="entry name" value="ABC_TRANSPORTER_1"/>
    <property type="match status" value="2"/>
</dbReference>
<comment type="similarity">
    <text evidence="2">Belongs to the ABC transporter superfamily. ABCB family. Multidrug resistance exporter (TC 3.A.1.201) subfamily.</text>
</comment>
<evidence type="ECO:0000256" key="5">
    <source>
        <dbReference type="ARBA" id="ARBA00022840"/>
    </source>
</evidence>
<evidence type="ECO:0000256" key="8">
    <source>
        <dbReference type="SAM" id="MobiDB-lite"/>
    </source>
</evidence>
<dbReference type="InterPro" id="IPR003593">
    <property type="entry name" value="AAA+_ATPase"/>
</dbReference>
<keyword evidence="5" id="KW-0067">ATP-binding</keyword>
<dbReference type="InterPro" id="IPR039421">
    <property type="entry name" value="Type_1_exporter"/>
</dbReference>
<keyword evidence="4" id="KW-0547">Nucleotide-binding</keyword>
<feature type="transmembrane region" description="Helical" evidence="9">
    <location>
        <begin position="49"/>
        <end position="74"/>
    </location>
</feature>
<dbReference type="Gene3D" id="1.20.1560.10">
    <property type="entry name" value="ABC transporter type 1, transmembrane domain"/>
    <property type="match status" value="2"/>
</dbReference>
<dbReference type="EMBL" id="CATQJL010000001">
    <property type="protein sequence ID" value="CAJ0588656.1"/>
    <property type="molecule type" value="Genomic_DNA"/>
</dbReference>
<dbReference type="CDD" id="cd18577">
    <property type="entry name" value="ABC_6TM_Pgp_ABCB1_D1_like"/>
    <property type="match status" value="1"/>
</dbReference>
<feature type="transmembrane region" description="Helical" evidence="9">
    <location>
        <begin position="922"/>
        <end position="940"/>
    </location>
</feature>
<feature type="domain" description="ABC transmembrane type-1" evidence="11">
    <location>
        <begin position="51"/>
        <end position="341"/>
    </location>
</feature>
<feature type="transmembrane region" description="Helical" evidence="9">
    <location>
        <begin position="808"/>
        <end position="828"/>
    </location>
</feature>
<dbReference type="InterPro" id="IPR036640">
    <property type="entry name" value="ABC1_TM_sf"/>
</dbReference>
<dbReference type="Pfam" id="PF00005">
    <property type="entry name" value="ABC_tran"/>
    <property type="match status" value="2"/>
</dbReference>
<dbReference type="PANTHER" id="PTHR43394:SF27">
    <property type="entry name" value="ATP-DEPENDENT TRANSLOCASE ABCB1-LIKE"/>
    <property type="match status" value="1"/>
</dbReference>
<dbReference type="PANTHER" id="PTHR43394">
    <property type="entry name" value="ATP-DEPENDENT PERMEASE MDL1, MITOCHONDRIAL"/>
    <property type="match status" value="1"/>
</dbReference>
<comment type="subcellular location">
    <subcellularLocation>
        <location evidence="1">Membrane</location>
        <topology evidence="1">Multi-pass membrane protein</topology>
    </subcellularLocation>
</comment>
<evidence type="ECO:0000259" key="10">
    <source>
        <dbReference type="PROSITE" id="PS50893"/>
    </source>
</evidence>
<dbReference type="InterPro" id="IPR027417">
    <property type="entry name" value="P-loop_NTPase"/>
</dbReference>
<evidence type="ECO:0000256" key="4">
    <source>
        <dbReference type="ARBA" id="ARBA00022741"/>
    </source>
</evidence>
<accession>A0AA36DJ65</accession>
<dbReference type="Gene3D" id="3.40.50.300">
    <property type="entry name" value="P-loop containing nucleotide triphosphate hydrolases"/>
    <property type="match status" value="2"/>
</dbReference>
<feature type="transmembrane region" description="Helical" evidence="9">
    <location>
        <begin position="175"/>
        <end position="193"/>
    </location>
</feature>
<evidence type="ECO:0000256" key="9">
    <source>
        <dbReference type="SAM" id="Phobius"/>
    </source>
</evidence>
<dbReference type="SUPFAM" id="SSF90123">
    <property type="entry name" value="ABC transporter transmembrane region"/>
    <property type="match status" value="2"/>
</dbReference>
<dbReference type="InterPro" id="IPR011527">
    <property type="entry name" value="ABC1_TM_dom"/>
</dbReference>
<dbReference type="GO" id="GO:0090374">
    <property type="term" value="P:oligopeptide export from mitochondrion"/>
    <property type="evidence" value="ECO:0007669"/>
    <property type="project" value="TreeGrafter"/>
</dbReference>
<dbReference type="SMART" id="SM00382">
    <property type="entry name" value="AAA"/>
    <property type="match status" value="2"/>
</dbReference>
<keyword evidence="6 9" id="KW-1133">Transmembrane helix</keyword>
<feature type="transmembrane region" description="Helical" evidence="9">
    <location>
        <begin position="199"/>
        <end position="216"/>
    </location>
</feature>
<sequence>MKCDERLEEKPANQLKSESRAGEPEQDSKRKPVPFLELFRYATKWDKCYVALGFTLSIITGILLPFTSVADGLFPNIYLTNSDHIRNVGLLIEALYISAAFLALGTLLFISCFIQHYLFSTASQNMVRCIRKEFVKAVLRQNAAWFENNNAGMITTLLSENITQIEDGVGDKMGMLSRGITTFLASAVVALVYNWRVTLITVGVGPVSALTMLFMAKISTSTMNKMLEITGEAGSIAEEAIMNAKTVAACNGQSHMVKKYESERKRNLPHSIKYNFISGFFEGLTYLELYLFYTGGYIYGVISYYDGITTNPGSIFIATGAVMLGSYLFGLLGPHLLAITKARVAAGAIYKIIDEGKKNEDDKGVDMEECEGFIEFKNVHFKYPSRKSEILRGISWRAEPGETIAFVGRSGCGKSTSIAILTRLYDCSDGCVFIDGRDILSIRRNSLRKMIGIVQQEPCLFNGTIRENIELGRSIGDKDIEEAARIANAHDFIMKLEKGYDTVIGAGSIALSGGQKQRLAIARALATKPKILLLDEATSALDTESEKIVQQALNRAAHGRTTIVIAHRLSTLKDVKRIHVIDEGKVIEYGTHFELLERNGLYSKLARAQEVQNDATRRRKFSDIGGKLGRDSSLTRRERRAIRLSRLSFDSLSVPQTIIKPEKEEEENDSKGGLLRVYASSLRSLPVFWISLITGILRGMEMPLSSYFYGFAYTALDKSKDAYGTDMWIAASVFIALGVYSLIFLSASVAFGGWTGEVVTTDMCVAVIRSLLSQDADFFDVPERSNAACVAELTSKAVDVQACLDYRFMLMLNNLVALIASVILTFVACWPSGIANLVMIVVFTIALWVAANIVSTNIARKSELDKSIELSIEVFEHAQTIQLLCAEDYFVRKFENCQNAVKKQEKRTATFKALQFALTQSFVYFLCVTTYGFAAFMIYLGHIKAVNAVVATASATSAGWAVIMASEAFGDFARSHVAAKALYSLGDCYKMDDEDSKQEIEGSAKLEKVNFCYPSRPDVKVARNLNLFARKGQTIALVGASGCGKSTIVQLLERFYAPDSGVIKIDDYNIERICRAHLRNNIGLVGQEPILFKGTITENITLGMNNVTLEEVREACKQANAATFIEAFPLGYDTDVGENGGNLSGGQKQRIAIARALIRKPKFLLLDEATSALDTESEKIIQSALDEVSQGRTTIAIAHRLSTIKNADRIYYIENGAVVEYGTHEELIEADGKYAALVKAQTLAKND</sequence>